<name>A0ABP6GBR2_9ACTN</name>
<dbReference type="PANTHER" id="PTHR43736">
    <property type="entry name" value="ADP-RIBOSE PYROPHOSPHATASE"/>
    <property type="match status" value="1"/>
</dbReference>
<comment type="similarity">
    <text evidence="1">Belongs to the Nudix hydrolase family.</text>
</comment>
<dbReference type="Pfam" id="PF00293">
    <property type="entry name" value="NUDIX"/>
    <property type="match status" value="1"/>
</dbReference>
<dbReference type="EMBL" id="BAAASL010000011">
    <property type="protein sequence ID" value="GAA2718486.1"/>
    <property type="molecule type" value="Genomic_DNA"/>
</dbReference>
<dbReference type="PANTHER" id="PTHR43736:SF1">
    <property type="entry name" value="DIHYDRONEOPTERIN TRIPHOSPHATE DIPHOSPHATASE"/>
    <property type="match status" value="1"/>
</dbReference>
<accession>A0ABP6GBR2</accession>
<evidence type="ECO:0000256" key="1">
    <source>
        <dbReference type="ARBA" id="ARBA00005582"/>
    </source>
</evidence>
<keyword evidence="4" id="KW-1185">Reference proteome</keyword>
<gene>
    <name evidence="3" type="ORF">GCM10010315_34030</name>
</gene>
<sequence>MRFLRSSLCRISSLASEQEVLESCALRLVRGRLVAITDSDISSALSVYLERYPDEAAMLSEPLHALSQGGGFASRRTFPMHVTVGALLARGGAEILLVEHRAYGITLQPGGHLEPTDATLIGAAVRELAEETGIDPGEIVPASQAPVYIEYGRVPARPEKDEPEHYHLDFGFAFVTARADVGRIQESEVRGAAWYPLAVAERLVGHRIARAVTAPAGIG</sequence>
<dbReference type="Gene3D" id="3.90.79.10">
    <property type="entry name" value="Nucleoside Triphosphate Pyrophosphohydrolase"/>
    <property type="match status" value="1"/>
</dbReference>
<evidence type="ECO:0000313" key="3">
    <source>
        <dbReference type="EMBL" id="GAA2718486.1"/>
    </source>
</evidence>
<evidence type="ECO:0000313" key="4">
    <source>
        <dbReference type="Proteomes" id="UP001500886"/>
    </source>
</evidence>
<organism evidence="3 4">
    <name type="scientific">Streptomyces luteosporeus</name>
    <dbReference type="NCBI Taxonomy" id="173856"/>
    <lineage>
        <taxon>Bacteria</taxon>
        <taxon>Bacillati</taxon>
        <taxon>Actinomycetota</taxon>
        <taxon>Actinomycetes</taxon>
        <taxon>Kitasatosporales</taxon>
        <taxon>Streptomycetaceae</taxon>
        <taxon>Streptomyces</taxon>
    </lineage>
</organism>
<dbReference type="Proteomes" id="UP001500886">
    <property type="component" value="Unassembled WGS sequence"/>
</dbReference>
<protein>
    <recommendedName>
        <fullName evidence="2">Nudix hydrolase domain-containing protein</fullName>
    </recommendedName>
</protein>
<feature type="domain" description="Nudix hydrolase" evidence="2">
    <location>
        <begin position="79"/>
        <end position="216"/>
    </location>
</feature>
<dbReference type="SUPFAM" id="SSF55811">
    <property type="entry name" value="Nudix"/>
    <property type="match status" value="1"/>
</dbReference>
<proteinExistence type="inferred from homology"/>
<dbReference type="CDD" id="cd03674">
    <property type="entry name" value="NUDIX_Hydrolase"/>
    <property type="match status" value="1"/>
</dbReference>
<dbReference type="InterPro" id="IPR000086">
    <property type="entry name" value="NUDIX_hydrolase_dom"/>
</dbReference>
<comment type="caution">
    <text evidence="3">The sequence shown here is derived from an EMBL/GenBank/DDBJ whole genome shotgun (WGS) entry which is preliminary data.</text>
</comment>
<dbReference type="InterPro" id="IPR015797">
    <property type="entry name" value="NUDIX_hydrolase-like_dom_sf"/>
</dbReference>
<dbReference type="PROSITE" id="PS51462">
    <property type="entry name" value="NUDIX"/>
    <property type="match status" value="1"/>
</dbReference>
<reference evidence="4" key="1">
    <citation type="journal article" date="2019" name="Int. J. Syst. Evol. Microbiol.">
        <title>The Global Catalogue of Microorganisms (GCM) 10K type strain sequencing project: providing services to taxonomists for standard genome sequencing and annotation.</title>
        <authorList>
            <consortium name="The Broad Institute Genomics Platform"/>
            <consortium name="The Broad Institute Genome Sequencing Center for Infectious Disease"/>
            <person name="Wu L."/>
            <person name="Ma J."/>
        </authorList>
    </citation>
    <scope>NUCLEOTIDE SEQUENCE [LARGE SCALE GENOMIC DNA]</scope>
    <source>
        <strain evidence="4">JCM 4542</strain>
    </source>
</reference>
<evidence type="ECO:0000259" key="2">
    <source>
        <dbReference type="PROSITE" id="PS51462"/>
    </source>
</evidence>